<keyword evidence="2" id="KW-1185">Reference proteome</keyword>
<name>A0A498HV34_MALDO</name>
<comment type="caution">
    <text evidence="1">The sequence shown here is derived from an EMBL/GenBank/DDBJ whole genome shotgun (WGS) entry which is preliminary data.</text>
</comment>
<evidence type="ECO:0000313" key="2">
    <source>
        <dbReference type="Proteomes" id="UP000290289"/>
    </source>
</evidence>
<gene>
    <name evidence="1" type="ORF">DVH24_016684</name>
</gene>
<accession>A0A498HV34</accession>
<dbReference type="AlphaFoldDB" id="A0A498HV34"/>
<reference evidence="1 2" key="1">
    <citation type="submission" date="2018-10" db="EMBL/GenBank/DDBJ databases">
        <title>A high-quality apple genome assembly.</title>
        <authorList>
            <person name="Hu J."/>
        </authorList>
    </citation>
    <scope>NUCLEOTIDE SEQUENCE [LARGE SCALE GENOMIC DNA]</scope>
    <source>
        <strain evidence="2">cv. HFTH1</strain>
        <tissue evidence="1">Young leaf</tissue>
    </source>
</reference>
<protein>
    <submittedName>
        <fullName evidence="1">Uncharacterized protein</fullName>
    </submittedName>
</protein>
<dbReference type="Proteomes" id="UP000290289">
    <property type="component" value="Chromosome 15"/>
</dbReference>
<sequence length="214" mass="23420">MHSNPFDLHRATSLCCNNRLVILFWIYVVDESAGFISVGKGGVILHNQVHKEENWAYSKAPFRFQNDAAENAPFCFCLSVYWVLVSSVVFRSYVVKVILVATIALQSAQITRTTVSTATSTCSRYPHRLLPVGSVTPLLQAHTGKKEIWFVWLVSGSLWNLHWQSCNGIGIGIGISTGIWSLASTSTLANSCLCSAMSLTGGVGKLGFLVGQEY</sequence>
<organism evidence="1 2">
    <name type="scientific">Malus domestica</name>
    <name type="common">Apple</name>
    <name type="synonym">Pyrus malus</name>
    <dbReference type="NCBI Taxonomy" id="3750"/>
    <lineage>
        <taxon>Eukaryota</taxon>
        <taxon>Viridiplantae</taxon>
        <taxon>Streptophyta</taxon>
        <taxon>Embryophyta</taxon>
        <taxon>Tracheophyta</taxon>
        <taxon>Spermatophyta</taxon>
        <taxon>Magnoliopsida</taxon>
        <taxon>eudicotyledons</taxon>
        <taxon>Gunneridae</taxon>
        <taxon>Pentapetalae</taxon>
        <taxon>rosids</taxon>
        <taxon>fabids</taxon>
        <taxon>Rosales</taxon>
        <taxon>Rosaceae</taxon>
        <taxon>Amygdaloideae</taxon>
        <taxon>Maleae</taxon>
        <taxon>Malus</taxon>
    </lineage>
</organism>
<evidence type="ECO:0000313" key="1">
    <source>
        <dbReference type="EMBL" id="RXH73862.1"/>
    </source>
</evidence>
<proteinExistence type="predicted"/>
<dbReference type="EMBL" id="RDQH01000341">
    <property type="protein sequence ID" value="RXH73862.1"/>
    <property type="molecule type" value="Genomic_DNA"/>
</dbReference>